<reference evidence="3 4" key="1">
    <citation type="submission" date="2018-04" db="EMBL/GenBank/DDBJ databases">
        <title>The genome of golden apple snail Pomacea canaliculata provides insight into stress tolerance and invasive adaptation.</title>
        <authorList>
            <person name="Liu C."/>
            <person name="Liu B."/>
            <person name="Ren Y."/>
            <person name="Zhang Y."/>
            <person name="Wang H."/>
            <person name="Li S."/>
            <person name="Jiang F."/>
            <person name="Yin L."/>
            <person name="Zhang G."/>
            <person name="Qian W."/>
            <person name="Fan W."/>
        </authorList>
    </citation>
    <scope>NUCLEOTIDE SEQUENCE [LARGE SCALE GENOMIC DNA]</scope>
    <source>
        <strain evidence="3">SZHN2017</strain>
        <tissue evidence="3">Muscle</tissue>
    </source>
</reference>
<feature type="transmembrane region" description="Helical" evidence="2">
    <location>
        <begin position="45"/>
        <end position="66"/>
    </location>
</feature>
<feature type="compositionally biased region" description="Polar residues" evidence="1">
    <location>
        <begin position="86"/>
        <end position="95"/>
    </location>
</feature>
<organism evidence="3 4">
    <name type="scientific">Pomacea canaliculata</name>
    <name type="common">Golden apple snail</name>
    <dbReference type="NCBI Taxonomy" id="400727"/>
    <lineage>
        <taxon>Eukaryota</taxon>
        <taxon>Metazoa</taxon>
        <taxon>Spiralia</taxon>
        <taxon>Lophotrochozoa</taxon>
        <taxon>Mollusca</taxon>
        <taxon>Gastropoda</taxon>
        <taxon>Caenogastropoda</taxon>
        <taxon>Architaenioglossa</taxon>
        <taxon>Ampullarioidea</taxon>
        <taxon>Ampullariidae</taxon>
        <taxon>Pomacea</taxon>
    </lineage>
</organism>
<feature type="region of interest" description="Disordered" evidence="1">
    <location>
        <begin position="74"/>
        <end position="124"/>
    </location>
</feature>
<proteinExistence type="predicted"/>
<accession>A0A2T7NU34</accession>
<comment type="caution">
    <text evidence="3">The sequence shown here is derived from an EMBL/GenBank/DDBJ whole genome shotgun (WGS) entry which is preliminary data.</text>
</comment>
<protein>
    <submittedName>
        <fullName evidence="3">Uncharacterized protein</fullName>
    </submittedName>
</protein>
<sequence length="175" mass="19150">MQQDCLESLVLSVSVGQDDSLSVSAKDYNAVAPCKDSCSVAGPVAGTAIGCSVVFFIVGAIFDWWMRRSRSKKPSQADYSHEEFSSKSNLGTPALSSRRLAECPGRPESPKDRSEDTSDYGNIGFDSNIYEESVVSDNKMTAYVPLEFPVNSKNTDNDSDNDYINATSRHKLQLE</sequence>
<dbReference type="EMBL" id="PZQS01000009">
    <property type="protein sequence ID" value="PVD24671.1"/>
    <property type="molecule type" value="Genomic_DNA"/>
</dbReference>
<keyword evidence="2" id="KW-0812">Transmembrane</keyword>
<evidence type="ECO:0000256" key="1">
    <source>
        <dbReference type="SAM" id="MobiDB-lite"/>
    </source>
</evidence>
<evidence type="ECO:0000256" key="2">
    <source>
        <dbReference type="SAM" id="Phobius"/>
    </source>
</evidence>
<dbReference type="OrthoDB" id="10252017at2759"/>
<keyword evidence="4" id="KW-1185">Reference proteome</keyword>
<name>A0A2T7NU34_POMCA</name>
<dbReference type="AlphaFoldDB" id="A0A2T7NU34"/>
<keyword evidence="2" id="KW-1133">Transmembrane helix</keyword>
<evidence type="ECO:0000313" key="4">
    <source>
        <dbReference type="Proteomes" id="UP000245119"/>
    </source>
</evidence>
<gene>
    <name evidence="3" type="ORF">C0Q70_15156</name>
</gene>
<evidence type="ECO:0000313" key="3">
    <source>
        <dbReference type="EMBL" id="PVD24671.1"/>
    </source>
</evidence>
<feature type="region of interest" description="Disordered" evidence="1">
    <location>
        <begin position="149"/>
        <end position="175"/>
    </location>
</feature>
<keyword evidence="2" id="KW-0472">Membrane</keyword>
<dbReference type="Proteomes" id="UP000245119">
    <property type="component" value="Linkage Group LG9"/>
</dbReference>